<keyword evidence="2" id="KW-1185">Reference proteome</keyword>
<gene>
    <name evidence="1" type="ORF">TNIN_167561</name>
</gene>
<protein>
    <submittedName>
        <fullName evidence="1">Uncharacterized protein</fullName>
    </submittedName>
</protein>
<organism evidence="1 2">
    <name type="scientific">Trichonephila inaurata madagascariensis</name>
    <dbReference type="NCBI Taxonomy" id="2747483"/>
    <lineage>
        <taxon>Eukaryota</taxon>
        <taxon>Metazoa</taxon>
        <taxon>Ecdysozoa</taxon>
        <taxon>Arthropoda</taxon>
        <taxon>Chelicerata</taxon>
        <taxon>Arachnida</taxon>
        <taxon>Araneae</taxon>
        <taxon>Araneomorphae</taxon>
        <taxon>Entelegynae</taxon>
        <taxon>Araneoidea</taxon>
        <taxon>Nephilidae</taxon>
        <taxon>Trichonephila</taxon>
        <taxon>Trichonephila inaurata</taxon>
    </lineage>
</organism>
<dbReference type="Proteomes" id="UP000886998">
    <property type="component" value="Unassembled WGS sequence"/>
</dbReference>
<reference evidence="1" key="1">
    <citation type="submission" date="2020-08" db="EMBL/GenBank/DDBJ databases">
        <title>Multicomponent nature underlies the extraordinary mechanical properties of spider dragline silk.</title>
        <authorList>
            <person name="Kono N."/>
            <person name="Nakamura H."/>
            <person name="Mori M."/>
            <person name="Yoshida Y."/>
            <person name="Ohtoshi R."/>
            <person name="Malay A.D."/>
            <person name="Moran D.A.P."/>
            <person name="Tomita M."/>
            <person name="Numata K."/>
            <person name="Arakawa K."/>
        </authorList>
    </citation>
    <scope>NUCLEOTIDE SEQUENCE</scope>
</reference>
<sequence>MELRSQGESVTNYYKKCNRKITIAMAKLFDLKIGCKQGVVAMGTESYYSTCANSIPIHPTRASPFICIPHTSEPYTSKDGRPNQWNGKRCHQVLEWPPDVMGKKTDLLMFHFQMPEGTAVLVRTSFRFFERKEGNKHHKTISKWNY</sequence>
<comment type="caution">
    <text evidence="1">The sequence shown here is derived from an EMBL/GenBank/DDBJ whole genome shotgun (WGS) entry which is preliminary data.</text>
</comment>
<dbReference type="EMBL" id="BMAV01017127">
    <property type="protein sequence ID" value="GFY68570.1"/>
    <property type="molecule type" value="Genomic_DNA"/>
</dbReference>
<name>A0A8X7CK32_9ARAC</name>
<dbReference type="AlphaFoldDB" id="A0A8X7CK32"/>
<evidence type="ECO:0000313" key="1">
    <source>
        <dbReference type="EMBL" id="GFY68570.1"/>
    </source>
</evidence>
<proteinExistence type="predicted"/>
<accession>A0A8X7CK32</accession>
<evidence type="ECO:0000313" key="2">
    <source>
        <dbReference type="Proteomes" id="UP000886998"/>
    </source>
</evidence>